<dbReference type="Proteomes" id="UP000294489">
    <property type="component" value="Unassembled WGS sequence"/>
</dbReference>
<dbReference type="OrthoDB" id="6064804at2"/>
<protein>
    <submittedName>
        <fullName evidence="1">NinB protein</fullName>
    </submittedName>
</protein>
<dbReference type="InterPro" id="IPR008711">
    <property type="entry name" value="Recombinase_NinB"/>
</dbReference>
<gene>
    <name evidence="1" type="ORF">DFO67_10434</name>
</gene>
<comment type="caution">
    <text evidence="1">The sequence shown here is derived from an EMBL/GenBank/DDBJ whole genome shotgun (WGS) entry which is preliminary data.</text>
</comment>
<reference evidence="1 2" key="1">
    <citation type="submission" date="2019-03" db="EMBL/GenBank/DDBJ databases">
        <title>Freshwater and sediment microbial communities from various areas in North America, analyzing microbe dynamics in response to fracking.</title>
        <authorList>
            <person name="Lamendella R."/>
        </authorList>
    </citation>
    <scope>NUCLEOTIDE SEQUENCE [LARGE SCALE GENOMIC DNA]</scope>
    <source>
        <strain evidence="1 2">6_TX</strain>
    </source>
</reference>
<accession>A0A4R8G679</accession>
<name>A0A4R8G679_9GAMM</name>
<dbReference type="EMBL" id="SOEC01000004">
    <property type="protein sequence ID" value="TDX30779.1"/>
    <property type="molecule type" value="Genomic_DNA"/>
</dbReference>
<dbReference type="SUPFAM" id="SSF103370">
    <property type="entry name" value="NinB"/>
    <property type="match status" value="1"/>
</dbReference>
<proteinExistence type="predicted"/>
<dbReference type="RefSeq" id="WP_134016847.1">
    <property type="nucleotide sequence ID" value="NZ_SOEC01000004.1"/>
</dbReference>
<organism evidence="1 2">
    <name type="scientific">Modicisalibacter xianhensis</name>
    <dbReference type="NCBI Taxonomy" id="442341"/>
    <lineage>
        <taxon>Bacteria</taxon>
        <taxon>Pseudomonadati</taxon>
        <taxon>Pseudomonadota</taxon>
        <taxon>Gammaproteobacteria</taxon>
        <taxon>Oceanospirillales</taxon>
        <taxon>Halomonadaceae</taxon>
        <taxon>Modicisalibacter</taxon>
    </lineage>
</organism>
<dbReference type="Pfam" id="PF05772">
    <property type="entry name" value="NinB"/>
    <property type="match status" value="1"/>
</dbReference>
<evidence type="ECO:0000313" key="2">
    <source>
        <dbReference type="Proteomes" id="UP000294489"/>
    </source>
</evidence>
<dbReference type="AlphaFoldDB" id="A0A4R8G679"/>
<sequence>MSREWTTTIQAPDGIYAALAQVGDMAHRGLSKGPVEVALRRPDDQRSKDQNDKLHPMIRDIARQCEHCGQKWSEEHWKRLLTALYQQQEVIPGLDGGFVAIPMSTSRMKKKPFSDLVETIYAWGSERGVQWSEPALKVYEQYREAAA</sequence>
<evidence type="ECO:0000313" key="1">
    <source>
        <dbReference type="EMBL" id="TDX30779.1"/>
    </source>
</evidence>
<dbReference type="Gene3D" id="1.10.3790.10">
    <property type="entry name" value="NinB"/>
    <property type="match status" value="1"/>
</dbReference>
<dbReference type="InterPro" id="IPR036619">
    <property type="entry name" value="NinB_sf"/>
</dbReference>